<dbReference type="EMBL" id="NJBO01000001">
    <property type="protein sequence ID" value="TKJ44258.1"/>
    <property type="molecule type" value="Genomic_DNA"/>
</dbReference>
<dbReference type="SUPFAM" id="SSF55729">
    <property type="entry name" value="Acyl-CoA N-acyltransferases (Nat)"/>
    <property type="match status" value="1"/>
</dbReference>
<gene>
    <name evidence="2" type="ORF">CEE36_00515</name>
</gene>
<sequence>MILMDGFYPSAFPWLLHMDSAFYHRKEAQVVKLTQISPKYLDVSEILKRINLMKPDVNFTPMRGKSVVLRARDPRLLREFYAKRFQADVLRWADVWPKEPGFEEVRLRFEEQERSSKEWRLWIHTLEGKLIGEVSLTDIDRLKRKAEFSIVLFDPAYWGRGYGSEAARLVLVEAAKRFDLELFYLFTAADNKRAIRAFEKLGFRITERLRLEGEGFVKMVAEA</sequence>
<evidence type="ECO:0000259" key="1">
    <source>
        <dbReference type="PROSITE" id="PS51186"/>
    </source>
</evidence>
<proteinExistence type="predicted"/>
<reference evidence="2 3" key="1">
    <citation type="submission" date="2017-06" db="EMBL/GenBank/DDBJ databases">
        <title>Novel microbial phyla capable of carbon fixation and sulfur reduction in deep-sea sediments.</title>
        <authorList>
            <person name="Huang J."/>
            <person name="Baker B."/>
            <person name="Wang Y."/>
        </authorList>
    </citation>
    <scope>NUCLEOTIDE SEQUENCE [LARGE SCALE GENOMIC DNA]</scope>
    <source>
        <strain evidence="2">B3_TA06</strain>
    </source>
</reference>
<comment type="caution">
    <text evidence="2">The sequence shown here is derived from an EMBL/GenBank/DDBJ whole genome shotgun (WGS) entry which is preliminary data.</text>
</comment>
<dbReference type="PROSITE" id="PS51186">
    <property type="entry name" value="GNAT"/>
    <property type="match status" value="1"/>
</dbReference>
<dbReference type="Proteomes" id="UP000317778">
    <property type="component" value="Unassembled WGS sequence"/>
</dbReference>
<protein>
    <recommendedName>
        <fullName evidence="1">N-acetyltransferase domain-containing protein</fullName>
    </recommendedName>
</protein>
<accession>A0A532VAR0</accession>
<dbReference type="Pfam" id="PF13302">
    <property type="entry name" value="Acetyltransf_3"/>
    <property type="match status" value="1"/>
</dbReference>
<dbReference type="Gene3D" id="3.40.630.30">
    <property type="match status" value="1"/>
</dbReference>
<feature type="domain" description="N-acetyltransferase" evidence="1">
    <location>
        <begin position="75"/>
        <end position="223"/>
    </location>
</feature>
<name>A0A532VAR0_UNCT6</name>
<dbReference type="PANTHER" id="PTHR43415">
    <property type="entry name" value="SPERMIDINE N(1)-ACETYLTRANSFERASE"/>
    <property type="match status" value="1"/>
</dbReference>
<evidence type="ECO:0000313" key="3">
    <source>
        <dbReference type="Proteomes" id="UP000317778"/>
    </source>
</evidence>
<dbReference type="GO" id="GO:0016747">
    <property type="term" value="F:acyltransferase activity, transferring groups other than amino-acyl groups"/>
    <property type="evidence" value="ECO:0007669"/>
    <property type="project" value="InterPro"/>
</dbReference>
<organism evidence="2 3">
    <name type="scientific">candidate division TA06 bacterium B3_TA06</name>
    <dbReference type="NCBI Taxonomy" id="2012487"/>
    <lineage>
        <taxon>Bacteria</taxon>
        <taxon>Bacteria division TA06</taxon>
    </lineage>
</organism>
<dbReference type="CDD" id="cd04301">
    <property type="entry name" value="NAT_SF"/>
    <property type="match status" value="1"/>
</dbReference>
<dbReference type="InterPro" id="IPR000182">
    <property type="entry name" value="GNAT_dom"/>
</dbReference>
<evidence type="ECO:0000313" key="2">
    <source>
        <dbReference type="EMBL" id="TKJ44258.1"/>
    </source>
</evidence>
<dbReference type="InterPro" id="IPR016181">
    <property type="entry name" value="Acyl_CoA_acyltransferase"/>
</dbReference>
<dbReference type="PANTHER" id="PTHR43415:SF3">
    <property type="entry name" value="GNAT-FAMILY ACETYLTRANSFERASE"/>
    <property type="match status" value="1"/>
</dbReference>
<dbReference type="AlphaFoldDB" id="A0A532VAR0"/>